<evidence type="ECO:0000313" key="3">
    <source>
        <dbReference type="Proteomes" id="UP000191518"/>
    </source>
</evidence>
<dbReference type="Proteomes" id="UP000191518">
    <property type="component" value="Unassembled WGS sequence"/>
</dbReference>
<feature type="compositionally biased region" description="Low complexity" evidence="1">
    <location>
        <begin position="54"/>
        <end position="66"/>
    </location>
</feature>
<feature type="region of interest" description="Disordered" evidence="1">
    <location>
        <begin position="47"/>
        <end position="70"/>
    </location>
</feature>
<dbReference type="AlphaFoldDB" id="A0A1V6S7Y0"/>
<comment type="caution">
    <text evidence="2">The sequence shown here is derived from an EMBL/GenBank/DDBJ whole genome shotgun (WGS) entry which is preliminary data.</text>
</comment>
<protein>
    <submittedName>
        <fullName evidence="2">Uncharacterized protein</fullName>
    </submittedName>
</protein>
<organism evidence="2 3">
    <name type="scientific">Penicillium vulpinum</name>
    <dbReference type="NCBI Taxonomy" id="29845"/>
    <lineage>
        <taxon>Eukaryota</taxon>
        <taxon>Fungi</taxon>
        <taxon>Dikarya</taxon>
        <taxon>Ascomycota</taxon>
        <taxon>Pezizomycotina</taxon>
        <taxon>Eurotiomycetes</taxon>
        <taxon>Eurotiomycetidae</taxon>
        <taxon>Eurotiales</taxon>
        <taxon>Aspergillaceae</taxon>
        <taxon>Penicillium</taxon>
    </lineage>
</organism>
<dbReference type="EMBL" id="MDYP01000004">
    <property type="protein sequence ID" value="OQE10171.1"/>
    <property type="molecule type" value="Genomic_DNA"/>
</dbReference>
<reference evidence="3" key="1">
    <citation type="journal article" date="2017" name="Nat. Microbiol.">
        <title>Global analysis of biosynthetic gene clusters reveals vast potential of secondary metabolite production in Penicillium species.</title>
        <authorList>
            <person name="Nielsen J.C."/>
            <person name="Grijseels S."/>
            <person name="Prigent S."/>
            <person name="Ji B."/>
            <person name="Dainat J."/>
            <person name="Nielsen K.F."/>
            <person name="Frisvad J.C."/>
            <person name="Workman M."/>
            <person name="Nielsen J."/>
        </authorList>
    </citation>
    <scope>NUCLEOTIDE SEQUENCE [LARGE SCALE GENOMIC DNA]</scope>
    <source>
        <strain evidence="3">IBT 29486</strain>
    </source>
</reference>
<accession>A0A1V6S7Y0</accession>
<sequence length="302" mass="33382">MISPSKVCYITPLNVVSKRDKYLYGPPSIQAASFDELLQPCDFDCPEEAEEAENSSSSPMAAPENSLDSSLPKAKWNKPFPDINYILTPHFEPSLPTIYEENWNERWGWLYGTGNTTASSPSNEIWAESDDTLPANFRVMTDLARMTSSTGKKRHPTRNPKPIQSHNKLSTKSFLIVSLGLNATCPSDSLAIILAKPKPPKRDSDFRIQLLLGRAAQFIDPILVTLNGAEDGLLDLRGSQLVRESTGRVFKFYSPHGKWLEDPNDTSEDTTTDVGNLRVYDTAELAIGNGFVESSAIPSVSK</sequence>
<gene>
    <name evidence="2" type="ORF">PENVUL_c004G01449</name>
</gene>
<proteinExistence type="predicted"/>
<evidence type="ECO:0000313" key="2">
    <source>
        <dbReference type="EMBL" id="OQE10171.1"/>
    </source>
</evidence>
<keyword evidence="3" id="KW-1185">Reference proteome</keyword>
<evidence type="ECO:0000256" key="1">
    <source>
        <dbReference type="SAM" id="MobiDB-lite"/>
    </source>
</evidence>
<name>A0A1V6S7Y0_9EURO</name>